<dbReference type="SUPFAM" id="SSF55874">
    <property type="entry name" value="ATPase domain of HSP90 chaperone/DNA topoisomerase II/histidine kinase"/>
    <property type="match status" value="1"/>
</dbReference>
<dbReference type="SMART" id="SM00387">
    <property type="entry name" value="HATPase_c"/>
    <property type="match status" value="1"/>
</dbReference>
<feature type="domain" description="GAF" evidence="12">
    <location>
        <begin position="227"/>
        <end position="373"/>
    </location>
</feature>
<dbReference type="GO" id="GO:0070025">
    <property type="term" value="F:carbon monoxide binding"/>
    <property type="evidence" value="ECO:0007669"/>
    <property type="project" value="UniProtKB-ARBA"/>
</dbReference>
<dbReference type="Gene3D" id="3.30.565.10">
    <property type="entry name" value="Histidine kinase-like ATPase, C-terminal domain"/>
    <property type="match status" value="1"/>
</dbReference>
<dbReference type="CDD" id="cd16917">
    <property type="entry name" value="HATPase_UhpB-NarQ-NarX-like"/>
    <property type="match status" value="1"/>
</dbReference>
<evidence type="ECO:0000256" key="2">
    <source>
        <dbReference type="ARBA" id="ARBA00001971"/>
    </source>
</evidence>
<comment type="cofactor">
    <cofactor evidence="2">
        <name>heme</name>
        <dbReference type="ChEBI" id="CHEBI:30413"/>
    </cofactor>
</comment>
<dbReference type="SMART" id="SM00065">
    <property type="entry name" value="GAF"/>
    <property type="match status" value="2"/>
</dbReference>
<dbReference type="GO" id="GO:0070026">
    <property type="term" value="F:nitric oxide binding"/>
    <property type="evidence" value="ECO:0007669"/>
    <property type="project" value="UniProtKB-ARBA"/>
</dbReference>
<dbReference type="InterPro" id="IPR029016">
    <property type="entry name" value="GAF-like_dom_sf"/>
</dbReference>
<dbReference type="SUPFAM" id="SSF55781">
    <property type="entry name" value="GAF domain-like"/>
    <property type="match status" value="2"/>
</dbReference>
<keyword evidence="4" id="KW-0597">Phosphoprotein</keyword>
<keyword evidence="6" id="KW-0479">Metal-binding</keyword>
<dbReference type="AlphaFoldDB" id="A0A853CLH1"/>
<dbReference type="GO" id="GO:0000287">
    <property type="term" value="F:magnesium ion binding"/>
    <property type="evidence" value="ECO:0007669"/>
    <property type="project" value="UniProtKB-ARBA"/>
</dbReference>
<dbReference type="GO" id="GO:0019825">
    <property type="term" value="F:oxygen binding"/>
    <property type="evidence" value="ECO:0007669"/>
    <property type="project" value="UniProtKB-ARBA"/>
</dbReference>
<evidence type="ECO:0000259" key="12">
    <source>
        <dbReference type="SMART" id="SM00065"/>
    </source>
</evidence>
<keyword evidence="9" id="KW-0408">Iron</keyword>
<dbReference type="GO" id="GO:0070483">
    <property type="term" value="P:detection of hypoxia"/>
    <property type="evidence" value="ECO:0007669"/>
    <property type="project" value="UniProtKB-ARBA"/>
</dbReference>
<dbReference type="RefSeq" id="WP_179721608.1">
    <property type="nucleotide sequence ID" value="NZ_JACBZT010000001.1"/>
</dbReference>
<protein>
    <submittedName>
        <fullName evidence="14">Signal transduction histidine kinase</fullName>
    </submittedName>
</protein>
<evidence type="ECO:0000256" key="1">
    <source>
        <dbReference type="ARBA" id="ARBA00001946"/>
    </source>
</evidence>
<keyword evidence="10" id="KW-0902">Two-component regulatory system</keyword>
<feature type="region of interest" description="Disordered" evidence="11">
    <location>
        <begin position="532"/>
        <end position="572"/>
    </location>
</feature>
<evidence type="ECO:0000256" key="5">
    <source>
        <dbReference type="ARBA" id="ARBA00022679"/>
    </source>
</evidence>
<dbReference type="InterPro" id="IPR011712">
    <property type="entry name" value="Sig_transdc_His_kin_sub3_dim/P"/>
</dbReference>
<dbReference type="GO" id="GO:0019826">
    <property type="term" value="F:oxygen sensor activity"/>
    <property type="evidence" value="ECO:0007669"/>
    <property type="project" value="UniProtKB-ARBA"/>
</dbReference>
<feature type="domain" description="GAF" evidence="12">
    <location>
        <begin position="59"/>
        <end position="206"/>
    </location>
</feature>
<feature type="domain" description="Histidine kinase/HSP90-like ATPase" evidence="13">
    <location>
        <begin position="484"/>
        <end position="572"/>
    </location>
</feature>
<dbReference type="InterPro" id="IPR003594">
    <property type="entry name" value="HATPase_dom"/>
</dbReference>
<keyword evidence="8" id="KW-0460">Magnesium</keyword>
<keyword evidence="3" id="KW-0963">Cytoplasm</keyword>
<gene>
    <name evidence="14" type="ORF">GGQ55_005043</name>
</gene>
<reference evidence="14 15" key="1">
    <citation type="submission" date="2020-07" db="EMBL/GenBank/DDBJ databases">
        <title>Sequencing the genomes of 1000 actinobacteria strains.</title>
        <authorList>
            <person name="Klenk H.-P."/>
        </authorList>
    </citation>
    <scope>NUCLEOTIDE SEQUENCE [LARGE SCALE GENOMIC DNA]</scope>
    <source>
        <strain evidence="14 15">DSM 104001</strain>
    </source>
</reference>
<dbReference type="GO" id="GO:0005524">
    <property type="term" value="F:ATP binding"/>
    <property type="evidence" value="ECO:0007669"/>
    <property type="project" value="UniProtKB-ARBA"/>
</dbReference>
<keyword evidence="5" id="KW-0808">Transferase</keyword>
<dbReference type="Pfam" id="PF13185">
    <property type="entry name" value="GAF_2"/>
    <property type="match status" value="1"/>
</dbReference>
<proteinExistence type="predicted"/>
<dbReference type="GO" id="GO:0020037">
    <property type="term" value="F:heme binding"/>
    <property type="evidence" value="ECO:0007669"/>
    <property type="project" value="UniProtKB-ARBA"/>
</dbReference>
<evidence type="ECO:0000256" key="4">
    <source>
        <dbReference type="ARBA" id="ARBA00022553"/>
    </source>
</evidence>
<dbReference type="PANTHER" id="PTHR24421">
    <property type="entry name" value="NITRATE/NITRITE SENSOR PROTEIN NARX-RELATED"/>
    <property type="match status" value="1"/>
</dbReference>
<comment type="cofactor">
    <cofactor evidence="1">
        <name>Mg(2+)</name>
        <dbReference type="ChEBI" id="CHEBI:18420"/>
    </cofactor>
</comment>
<organism evidence="14 15">
    <name type="scientific">Petropleomorpha daqingensis</name>
    <dbReference type="NCBI Taxonomy" id="2026353"/>
    <lineage>
        <taxon>Bacteria</taxon>
        <taxon>Bacillati</taxon>
        <taxon>Actinomycetota</taxon>
        <taxon>Actinomycetes</taxon>
        <taxon>Geodermatophilales</taxon>
        <taxon>Geodermatophilaceae</taxon>
        <taxon>Petropleomorpha</taxon>
    </lineage>
</organism>
<dbReference type="FunFam" id="3.30.450.40:FF:000052">
    <property type="entry name" value="Oxygen sensor histidine kinase response regulator DevS/DosS"/>
    <property type="match status" value="1"/>
</dbReference>
<accession>A0A853CLH1</accession>
<evidence type="ECO:0000256" key="7">
    <source>
        <dbReference type="ARBA" id="ARBA00022777"/>
    </source>
</evidence>
<evidence type="ECO:0000256" key="11">
    <source>
        <dbReference type="SAM" id="MobiDB-lite"/>
    </source>
</evidence>
<evidence type="ECO:0000256" key="10">
    <source>
        <dbReference type="ARBA" id="ARBA00023012"/>
    </source>
</evidence>
<keyword evidence="7 14" id="KW-0418">Kinase</keyword>
<evidence type="ECO:0000256" key="3">
    <source>
        <dbReference type="ARBA" id="ARBA00022490"/>
    </source>
</evidence>
<name>A0A853CLH1_9ACTN</name>
<comment type="caution">
    <text evidence="14">The sequence shown here is derived from an EMBL/GenBank/DDBJ whole genome shotgun (WGS) entry which is preliminary data.</text>
</comment>
<evidence type="ECO:0000313" key="15">
    <source>
        <dbReference type="Proteomes" id="UP000541969"/>
    </source>
</evidence>
<evidence type="ECO:0000313" key="14">
    <source>
        <dbReference type="EMBL" id="NYJ08765.1"/>
    </source>
</evidence>
<dbReference type="InterPro" id="IPR003018">
    <property type="entry name" value="GAF"/>
</dbReference>
<evidence type="ECO:0000259" key="13">
    <source>
        <dbReference type="SMART" id="SM00387"/>
    </source>
</evidence>
<dbReference type="Pfam" id="PF02518">
    <property type="entry name" value="HATPase_c"/>
    <property type="match status" value="1"/>
</dbReference>
<dbReference type="Gene3D" id="1.20.5.1930">
    <property type="match status" value="1"/>
</dbReference>
<dbReference type="GO" id="GO:0046983">
    <property type="term" value="F:protein dimerization activity"/>
    <property type="evidence" value="ECO:0007669"/>
    <property type="project" value="InterPro"/>
</dbReference>
<evidence type="ECO:0000256" key="6">
    <source>
        <dbReference type="ARBA" id="ARBA00022723"/>
    </source>
</evidence>
<dbReference type="GO" id="GO:0016020">
    <property type="term" value="C:membrane"/>
    <property type="evidence" value="ECO:0007669"/>
    <property type="project" value="InterPro"/>
</dbReference>
<dbReference type="Gene3D" id="3.30.450.40">
    <property type="match status" value="2"/>
</dbReference>
<dbReference type="InterPro" id="IPR036890">
    <property type="entry name" value="HATPase_C_sf"/>
</dbReference>
<dbReference type="EMBL" id="JACBZT010000001">
    <property type="protein sequence ID" value="NYJ08765.1"/>
    <property type="molecule type" value="Genomic_DNA"/>
</dbReference>
<dbReference type="InterPro" id="IPR050482">
    <property type="entry name" value="Sensor_HK_TwoCompSys"/>
</dbReference>
<dbReference type="Proteomes" id="UP000541969">
    <property type="component" value="Unassembled WGS sequence"/>
</dbReference>
<dbReference type="PANTHER" id="PTHR24421:SF56">
    <property type="entry name" value="OXYGEN SENSOR HISTIDINE KINASE RESPONSE REGULATOR DOST"/>
    <property type="match status" value="1"/>
</dbReference>
<dbReference type="GO" id="GO:0000155">
    <property type="term" value="F:phosphorelay sensor kinase activity"/>
    <property type="evidence" value="ECO:0007669"/>
    <property type="project" value="InterPro"/>
</dbReference>
<evidence type="ECO:0000256" key="8">
    <source>
        <dbReference type="ARBA" id="ARBA00022842"/>
    </source>
</evidence>
<keyword evidence="15" id="KW-1185">Reference proteome</keyword>
<dbReference type="Pfam" id="PF07730">
    <property type="entry name" value="HisKA_3"/>
    <property type="match status" value="1"/>
</dbReference>
<evidence type="ECO:0000256" key="9">
    <source>
        <dbReference type="ARBA" id="ARBA00023004"/>
    </source>
</evidence>
<sequence length="572" mass="60776">MPGRDGRTDIGGREDSPLSGMRLTELIDEVQDRLASVARAQARVQNLLDAFLSVSTGLDLPSTLRRIVESACELVDAQYGALGVLRHGGDGLAAFIHVGVDDELAARMGHLPEGKGVLGQLISEPYPLRIRDLGTHPSSVGFPPNHPPMRTFLGVPVLVRGEVFGNLYMTEKRHGEFTAEDEAVLTALAGAAGIAIDNAHLYEESEGRRRWLAAIADVRAVLLDAPSAGAALVLIADRLTELTEADVTWLLRGPEPGTGTYTIAAQSRRGARDLTGERRSAATSPVLAAVEAAGKVITLDLSTLEFDDRDPAGGWGPCIAIPLRGTHAEGAVVIACRRAGAAPFDESVLPLVTAFADQATASLDMAARQLLSHQLDVYADRDRIARDLHDHVIQRVFASGLALQAVLPRVQDAQVRERISFVVAQLDETVRDIRTTIFDLHSTDDADAGDSLRRRLLDIVTATAGDLQPSVRMSGAVDSLVTGALAADVEAVVREGVSNAARHSGGDHVTVTLDVADGVVLEVVDDGRGLDPDAARSGLRNLQQRAEKRGGAISVEPLPEGGTRLRWSSPLA</sequence>